<organism evidence="1 2">
    <name type="scientific">Marasmius tenuissimus</name>
    <dbReference type="NCBI Taxonomy" id="585030"/>
    <lineage>
        <taxon>Eukaryota</taxon>
        <taxon>Fungi</taxon>
        <taxon>Dikarya</taxon>
        <taxon>Basidiomycota</taxon>
        <taxon>Agaricomycotina</taxon>
        <taxon>Agaricomycetes</taxon>
        <taxon>Agaricomycetidae</taxon>
        <taxon>Agaricales</taxon>
        <taxon>Marasmiineae</taxon>
        <taxon>Marasmiaceae</taxon>
        <taxon>Marasmius</taxon>
    </lineage>
</organism>
<reference evidence="1 2" key="1">
    <citation type="submission" date="2024-05" db="EMBL/GenBank/DDBJ databases">
        <title>A draft genome resource for the thread blight pathogen Marasmius tenuissimus strain MS-2.</title>
        <authorList>
            <person name="Yulfo-Soto G.E."/>
            <person name="Baruah I.K."/>
            <person name="Amoako-Attah I."/>
            <person name="Bukari Y."/>
            <person name="Meinhardt L.W."/>
            <person name="Bailey B.A."/>
            <person name="Cohen S.P."/>
        </authorList>
    </citation>
    <scope>NUCLEOTIDE SEQUENCE [LARGE SCALE GENOMIC DNA]</scope>
    <source>
        <strain evidence="1 2">MS-2</strain>
    </source>
</reference>
<name>A0ABR2Z7N7_9AGAR</name>
<comment type="caution">
    <text evidence="1">The sequence shown here is derived from an EMBL/GenBank/DDBJ whole genome shotgun (WGS) entry which is preliminary data.</text>
</comment>
<dbReference type="Proteomes" id="UP001437256">
    <property type="component" value="Unassembled WGS sequence"/>
</dbReference>
<keyword evidence="2" id="KW-1185">Reference proteome</keyword>
<gene>
    <name evidence="1" type="ORF">AAF712_016894</name>
</gene>
<dbReference type="EMBL" id="JBBXMP010001678">
    <property type="protein sequence ID" value="KAL0056502.1"/>
    <property type="molecule type" value="Genomic_DNA"/>
</dbReference>
<accession>A0ABR2Z7N7</accession>
<sequence length="91" mass="9736">MRMFCWAATGAPYVLTDGIRTKVILVEDVDEEYGAGLIPSERLTNLNAGVYYVTAASTLLGDEGATTPGSSQSSTEALVLTVKEAVEHWLL</sequence>
<evidence type="ECO:0000313" key="1">
    <source>
        <dbReference type="EMBL" id="KAL0056502.1"/>
    </source>
</evidence>
<evidence type="ECO:0000313" key="2">
    <source>
        <dbReference type="Proteomes" id="UP001437256"/>
    </source>
</evidence>
<protein>
    <submittedName>
        <fullName evidence="1">Uncharacterized protein</fullName>
    </submittedName>
</protein>
<feature type="non-terminal residue" evidence="1">
    <location>
        <position position="91"/>
    </location>
</feature>
<proteinExistence type="predicted"/>